<keyword evidence="2" id="KW-0058">Aromatic hydrocarbons catabolism</keyword>
<proteinExistence type="inferred from homology"/>
<dbReference type="RefSeq" id="WP_277279355.1">
    <property type="nucleotide sequence ID" value="NZ_JAROCY010000015.1"/>
</dbReference>
<dbReference type="EMBL" id="JAROCY010000015">
    <property type="protein sequence ID" value="MDF8334580.1"/>
    <property type="molecule type" value="Genomic_DNA"/>
</dbReference>
<organism evidence="5 6">
    <name type="scientific">Novosphingobium cyanobacteriorum</name>
    <dbReference type="NCBI Taxonomy" id="3024215"/>
    <lineage>
        <taxon>Bacteria</taxon>
        <taxon>Pseudomonadati</taxon>
        <taxon>Pseudomonadota</taxon>
        <taxon>Alphaproteobacteria</taxon>
        <taxon>Sphingomonadales</taxon>
        <taxon>Sphingomonadaceae</taxon>
        <taxon>Novosphingobium</taxon>
    </lineage>
</organism>
<protein>
    <submittedName>
        <fullName evidence="5">Epoxide hydrolase</fullName>
    </submittedName>
</protein>
<evidence type="ECO:0000259" key="4">
    <source>
        <dbReference type="Pfam" id="PF06441"/>
    </source>
</evidence>
<feature type="domain" description="Epoxide hydrolase N-terminal" evidence="4">
    <location>
        <begin position="4"/>
        <end position="109"/>
    </location>
</feature>
<evidence type="ECO:0000313" key="5">
    <source>
        <dbReference type="EMBL" id="MDF8334580.1"/>
    </source>
</evidence>
<keyword evidence="6" id="KW-1185">Reference proteome</keyword>
<dbReference type="Gene3D" id="3.40.50.1820">
    <property type="entry name" value="alpha/beta hydrolase"/>
    <property type="match status" value="1"/>
</dbReference>
<dbReference type="PRINTS" id="PR00412">
    <property type="entry name" value="EPOXHYDRLASE"/>
</dbReference>
<evidence type="ECO:0000256" key="2">
    <source>
        <dbReference type="ARBA" id="ARBA00022797"/>
    </source>
</evidence>
<reference evidence="5 6" key="1">
    <citation type="submission" date="2023-03" db="EMBL/GenBank/DDBJ databases">
        <title>Novosphingobium cyanobacteriorum sp. nov., isolated from a eutrophic reservoir during the Microcystis bloom period.</title>
        <authorList>
            <person name="Kang M."/>
            <person name="Le V."/>
            <person name="Ko S.-R."/>
            <person name="Lee S.-A."/>
            <person name="Ahn C.-Y."/>
        </authorList>
    </citation>
    <scope>NUCLEOTIDE SEQUENCE [LARGE SCALE GENOMIC DNA]</scope>
    <source>
        <strain evidence="5 6">HBC54</strain>
    </source>
</reference>
<dbReference type="InterPro" id="IPR000639">
    <property type="entry name" value="Epox_hydrolase-like"/>
</dbReference>
<name>A0ABT6CKY4_9SPHN</name>
<dbReference type="PANTHER" id="PTHR21661:SF35">
    <property type="entry name" value="EPOXIDE HYDROLASE"/>
    <property type="match status" value="1"/>
</dbReference>
<dbReference type="SUPFAM" id="SSF53474">
    <property type="entry name" value="alpha/beta-Hydrolases"/>
    <property type="match status" value="1"/>
</dbReference>
<dbReference type="Pfam" id="PF06441">
    <property type="entry name" value="EHN"/>
    <property type="match status" value="1"/>
</dbReference>
<dbReference type="GO" id="GO:0016787">
    <property type="term" value="F:hydrolase activity"/>
    <property type="evidence" value="ECO:0007669"/>
    <property type="project" value="UniProtKB-KW"/>
</dbReference>
<evidence type="ECO:0000256" key="3">
    <source>
        <dbReference type="ARBA" id="ARBA00022801"/>
    </source>
</evidence>
<dbReference type="InterPro" id="IPR016292">
    <property type="entry name" value="Epoxide_hydrolase"/>
</dbReference>
<evidence type="ECO:0000256" key="1">
    <source>
        <dbReference type="ARBA" id="ARBA00010088"/>
    </source>
</evidence>
<gene>
    <name evidence="5" type="ORF">POM99_15335</name>
</gene>
<keyword evidence="3 5" id="KW-0378">Hydrolase</keyword>
<dbReference type="Proteomes" id="UP001222770">
    <property type="component" value="Unassembled WGS sequence"/>
</dbReference>
<accession>A0ABT6CKY4</accession>
<dbReference type="InterPro" id="IPR029058">
    <property type="entry name" value="AB_hydrolase_fold"/>
</dbReference>
<sequence>MPATPFAISLPEQRLQSIRDRIVGFDWDAFPDAGNWSAGIAKAEMRRIADYWVHDYDWRAAEALLNTQPHFMAVVEGIGIHFLHVKGSAPGRRPPLLLIHGWPGSFLEFERCIERLAHPERFGGNAEDGFDLVIPSLPGFGLSGRPAAPIGPRAIARLFNRLMTEVLGYSHYVSQGGDWGSVIASWIAHDQSEACVALHLNMCLLQNTKATPETEEQKAYLAHVNLMRMIEGGYAHQQGTRPQTLGFALADSPVGAAAWILEKFAAWSDLDRNGSEPRLESVYTLDQLLTNIMLYVGTGNIVTSTWIYKAVGEEGAPGLEHRVTVPTGVAAFPDPVFPPPPRSYAEQSFAVTRWTQMAKGGHFAAMEQPEAFADDLRAFVLSLG</sequence>
<dbReference type="PIRSF" id="PIRSF001112">
    <property type="entry name" value="Epoxide_hydrolase"/>
    <property type="match status" value="1"/>
</dbReference>
<dbReference type="PANTHER" id="PTHR21661">
    <property type="entry name" value="EPOXIDE HYDROLASE 1-RELATED"/>
    <property type="match status" value="1"/>
</dbReference>
<dbReference type="InterPro" id="IPR010497">
    <property type="entry name" value="Epoxide_hydro_N"/>
</dbReference>
<comment type="similarity">
    <text evidence="1">Belongs to the peptidase S33 family.</text>
</comment>
<evidence type="ECO:0000313" key="6">
    <source>
        <dbReference type="Proteomes" id="UP001222770"/>
    </source>
</evidence>
<comment type="caution">
    <text evidence="5">The sequence shown here is derived from an EMBL/GenBank/DDBJ whole genome shotgun (WGS) entry which is preliminary data.</text>
</comment>